<keyword evidence="7" id="KW-1185">Reference proteome</keyword>
<dbReference type="AlphaFoldDB" id="A0A3N0XVT9"/>
<comment type="similarity">
    <text evidence="1">Belongs to the TRAFAC class TrmE-Era-EngA-EngB-Septin-like GTPase superfamily. AIG1/Toc34/Toc159-like paraseptin GTPase family. IAN subfamily.</text>
</comment>
<feature type="transmembrane region" description="Helical" evidence="4">
    <location>
        <begin position="273"/>
        <end position="298"/>
    </location>
</feature>
<dbReference type="InterPro" id="IPR045058">
    <property type="entry name" value="GIMA/IAN/Toc"/>
</dbReference>
<accession>A0A3N0XVT9</accession>
<dbReference type="GO" id="GO:0005525">
    <property type="term" value="F:GTP binding"/>
    <property type="evidence" value="ECO:0007669"/>
    <property type="project" value="UniProtKB-KW"/>
</dbReference>
<keyword evidence="2" id="KW-0547">Nucleotide-binding</keyword>
<reference evidence="6 7" key="1">
    <citation type="submission" date="2018-10" db="EMBL/GenBank/DDBJ databases">
        <title>Genome assembly for a Yunnan-Guizhou Plateau 3E fish, Anabarilius grahami (Regan), and its evolutionary and genetic applications.</title>
        <authorList>
            <person name="Jiang W."/>
        </authorList>
    </citation>
    <scope>NUCLEOTIDE SEQUENCE [LARGE SCALE GENOMIC DNA]</scope>
    <source>
        <strain evidence="6">AG-KIZ</strain>
        <tissue evidence="6">Muscle</tissue>
    </source>
</reference>
<sequence>MVFGETSLKINVKTNLNIIFLYTETDIMGCTSSVSESAPERKIVLLGKSGDGKSSAGNTILGEKVFSIKASASTAGDECLKAERKVHGRNITVIDTPGDFDTDCDDEAQKSEAIRSLVECAPGVDAFIIVLKVGRYTEHENTFKEEHVLKHTVILFTHGEQLEGKTIEAFLEGCPQLQELVDKCGGRCHVIDSKYWNKRKQGNKSNRVQVKNLLKTIDKMVNKNGRYTSELLQKVEKDIQEEMKNITKDNLHPKEQREEAMGNVTASYQDKSAGMGIGTVLGALVGMRAAIALVLAIVQPYVALKTALSAAGAVKIVLGVGGIAGAAVGAGIGWKAVGEAESVCDMIAKAAVDTWDNELYVFKKAEEMWGLSKKAKKYI</sequence>
<keyword evidence="3" id="KW-0342">GTP-binding</keyword>
<keyword evidence="4" id="KW-0812">Transmembrane</keyword>
<dbReference type="Gene3D" id="3.40.50.300">
    <property type="entry name" value="P-loop containing nucleotide triphosphate hydrolases"/>
    <property type="match status" value="1"/>
</dbReference>
<dbReference type="EMBL" id="RJVU01060905">
    <property type="protein sequence ID" value="ROJ42693.1"/>
    <property type="molecule type" value="Genomic_DNA"/>
</dbReference>
<dbReference type="InterPro" id="IPR006703">
    <property type="entry name" value="G_AIG1"/>
</dbReference>
<dbReference type="OrthoDB" id="425923at2759"/>
<evidence type="ECO:0000256" key="1">
    <source>
        <dbReference type="ARBA" id="ARBA00008535"/>
    </source>
</evidence>
<protein>
    <submittedName>
        <fullName evidence="6">GTPase IMAP family member 7</fullName>
    </submittedName>
</protein>
<dbReference type="InterPro" id="IPR027417">
    <property type="entry name" value="P-loop_NTPase"/>
</dbReference>
<dbReference type="FunFam" id="3.40.50.300:FF:001809">
    <property type="entry name" value="Si:ch1073-365p7.2"/>
    <property type="match status" value="1"/>
</dbReference>
<feature type="transmembrane region" description="Helical" evidence="4">
    <location>
        <begin position="310"/>
        <end position="334"/>
    </location>
</feature>
<dbReference type="PANTHER" id="PTHR10903">
    <property type="entry name" value="GTPASE, IMAP FAMILY MEMBER-RELATED"/>
    <property type="match status" value="1"/>
</dbReference>
<feature type="domain" description="AIG1-type G" evidence="5">
    <location>
        <begin position="38"/>
        <end position="236"/>
    </location>
</feature>
<comment type="caution">
    <text evidence="6">The sequence shown here is derived from an EMBL/GenBank/DDBJ whole genome shotgun (WGS) entry which is preliminary data.</text>
</comment>
<dbReference type="PROSITE" id="PS51720">
    <property type="entry name" value="G_AIG1"/>
    <property type="match status" value="1"/>
</dbReference>
<evidence type="ECO:0000313" key="6">
    <source>
        <dbReference type="EMBL" id="ROJ42693.1"/>
    </source>
</evidence>
<dbReference type="Proteomes" id="UP000281406">
    <property type="component" value="Unassembled WGS sequence"/>
</dbReference>
<dbReference type="PANTHER" id="PTHR10903:SF62">
    <property type="entry name" value="GTPASE IMAP FAMILY MEMBER 4-LIKE-RELATED"/>
    <property type="match status" value="1"/>
</dbReference>
<dbReference type="Pfam" id="PF04548">
    <property type="entry name" value="AIG1"/>
    <property type="match status" value="1"/>
</dbReference>
<name>A0A3N0XVT9_ANAGA</name>
<evidence type="ECO:0000256" key="3">
    <source>
        <dbReference type="ARBA" id="ARBA00023134"/>
    </source>
</evidence>
<evidence type="ECO:0000313" key="7">
    <source>
        <dbReference type="Proteomes" id="UP000281406"/>
    </source>
</evidence>
<keyword evidence="4" id="KW-0472">Membrane</keyword>
<proteinExistence type="inferred from homology"/>
<organism evidence="6 7">
    <name type="scientific">Anabarilius grahami</name>
    <name type="common">Kanglang fish</name>
    <name type="synonym">Barilius grahami</name>
    <dbReference type="NCBI Taxonomy" id="495550"/>
    <lineage>
        <taxon>Eukaryota</taxon>
        <taxon>Metazoa</taxon>
        <taxon>Chordata</taxon>
        <taxon>Craniata</taxon>
        <taxon>Vertebrata</taxon>
        <taxon>Euteleostomi</taxon>
        <taxon>Actinopterygii</taxon>
        <taxon>Neopterygii</taxon>
        <taxon>Teleostei</taxon>
        <taxon>Ostariophysi</taxon>
        <taxon>Cypriniformes</taxon>
        <taxon>Xenocyprididae</taxon>
        <taxon>Xenocypridinae</taxon>
        <taxon>Xenocypridinae incertae sedis</taxon>
        <taxon>Anabarilius</taxon>
    </lineage>
</organism>
<evidence type="ECO:0000259" key="5">
    <source>
        <dbReference type="PROSITE" id="PS51720"/>
    </source>
</evidence>
<dbReference type="SUPFAM" id="SSF52540">
    <property type="entry name" value="P-loop containing nucleoside triphosphate hydrolases"/>
    <property type="match status" value="1"/>
</dbReference>
<evidence type="ECO:0000256" key="4">
    <source>
        <dbReference type="SAM" id="Phobius"/>
    </source>
</evidence>
<keyword evidence="4" id="KW-1133">Transmembrane helix</keyword>
<evidence type="ECO:0000256" key="2">
    <source>
        <dbReference type="ARBA" id="ARBA00022741"/>
    </source>
</evidence>
<gene>
    <name evidence="6" type="ORF">DPX16_9953</name>
</gene>